<evidence type="ECO:0000313" key="1">
    <source>
        <dbReference type="EMBL" id="GLO66454.1"/>
    </source>
</evidence>
<evidence type="ECO:0000313" key="2">
    <source>
        <dbReference type="Proteomes" id="UP001275436"/>
    </source>
</evidence>
<accession>A0ABQ5TLI3</accession>
<comment type="caution">
    <text evidence="1">The sequence shown here is derived from an EMBL/GenBank/DDBJ whole genome shotgun (WGS) entry which is preliminary data.</text>
</comment>
<dbReference type="Proteomes" id="UP001275436">
    <property type="component" value="Unassembled WGS sequence"/>
</dbReference>
<reference evidence="1 2" key="1">
    <citation type="submission" date="2023-02" db="EMBL/GenBank/DDBJ databases">
        <title>Oceanobacillus kimchii IFOP_LL358 isolated form Alexandrium catenella lab strain.</title>
        <authorList>
            <person name="Gajardo G."/>
            <person name="Ueki S."/>
            <person name="Maruyama F."/>
        </authorList>
    </citation>
    <scope>NUCLEOTIDE SEQUENCE [LARGE SCALE GENOMIC DNA]</scope>
    <source>
        <strain evidence="1 2">IFOP_LL358</strain>
    </source>
</reference>
<proteinExistence type="predicted"/>
<dbReference type="EMBL" id="BSKO01000001">
    <property type="protein sequence ID" value="GLO66454.1"/>
    <property type="molecule type" value="Genomic_DNA"/>
</dbReference>
<dbReference type="Pfam" id="PF21835">
    <property type="entry name" value="YIEGIA_cap"/>
    <property type="match status" value="1"/>
</dbReference>
<organism evidence="1 2">
    <name type="scientific">Oceanobacillus kimchii</name>
    <dbReference type="NCBI Taxonomy" id="746691"/>
    <lineage>
        <taxon>Bacteria</taxon>
        <taxon>Bacillati</taxon>
        <taxon>Bacillota</taxon>
        <taxon>Bacilli</taxon>
        <taxon>Bacillales</taxon>
        <taxon>Bacillaceae</taxon>
        <taxon>Oceanobacillus</taxon>
    </lineage>
</organism>
<dbReference type="RefSeq" id="WP_240490471.1">
    <property type="nucleotide sequence ID" value="NZ_BSKO01000001.1"/>
</dbReference>
<name>A0ABQ5TLI3_9BACI</name>
<gene>
    <name evidence="1" type="primary">ypzH</name>
    <name evidence="1" type="ORF">MACH08_22380</name>
</gene>
<sequence length="63" mass="6884">MNMELEKTVLAVITSNQSKVAGGAPIFICEKGEELELFAANLEAIIDGIAHRLSDEVYIIVKH</sequence>
<dbReference type="InterPro" id="IPR054055">
    <property type="entry name" value="YpzH"/>
</dbReference>
<keyword evidence="2" id="KW-1185">Reference proteome</keyword>
<protein>
    <submittedName>
        <fullName evidence="1">Uncharacterized protein</fullName>
    </submittedName>
</protein>